<organism evidence="4 5">
    <name type="scientific">Methyloceanibacter caenitepidi</name>
    <dbReference type="NCBI Taxonomy" id="1384459"/>
    <lineage>
        <taxon>Bacteria</taxon>
        <taxon>Pseudomonadati</taxon>
        <taxon>Pseudomonadota</taxon>
        <taxon>Alphaproteobacteria</taxon>
        <taxon>Hyphomicrobiales</taxon>
        <taxon>Hyphomicrobiaceae</taxon>
        <taxon>Methyloceanibacter</taxon>
    </lineage>
</organism>
<dbReference type="InterPro" id="IPR050090">
    <property type="entry name" value="Tyrosine_recombinase_XerCD"/>
</dbReference>
<keyword evidence="2" id="KW-0233">DNA recombination</keyword>
<dbReference type="GO" id="GO:0003677">
    <property type="term" value="F:DNA binding"/>
    <property type="evidence" value="ECO:0007669"/>
    <property type="project" value="InterPro"/>
</dbReference>
<dbReference type="Pfam" id="PF00589">
    <property type="entry name" value="Phage_integrase"/>
    <property type="match status" value="1"/>
</dbReference>
<dbReference type="STRING" id="1384459.GL4_1993"/>
<keyword evidence="5" id="KW-1185">Reference proteome</keyword>
<reference evidence="4 5" key="1">
    <citation type="submission" date="2014-09" db="EMBL/GenBank/DDBJ databases">
        <title>Genome sequencing of Methyloceanibacter caenitepidi Gela4.</title>
        <authorList>
            <person name="Takeuchi M."/>
            <person name="Susumu S."/>
            <person name="Kamagata Y."/>
            <person name="Oshima K."/>
            <person name="Hattori M."/>
            <person name="Iwasaki W."/>
        </authorList>
    </citation>
    <scope>NUCLEOTIDE SEQUENCE [LARGE SCALE GENOMIC DNA]</scope>
    <source>
        <strain evidence="4 5">Gela4</strain>
    </source>
</reference>
<evidence type="ECO:0000313" key="4">
    <source>
        <dbReference type="EMBL" id="BAQ17442.1"/>
    </source>
</evidence>
<dbReference type="SUPFAM" id="SSF56349">
    <property type="entry name" value="DNA breaking-rejoining enzymes"/>
    <property type="match status" value="1"/>
</dbReference>
<evidence type="ECO:0000256" key="2">
    <source>
        <dbReference type="ARBA" id="ARBA00023172"/>
    </source>
</evidence>
<dbReference type="PANTHER" id="PTHR30349">
    <property type="entry name" value="PHAGE INTEGRASE-RELATED"/>
    <property type="match status" value="1"/>
</dbReference>
<dbReference type="GO" id="GO:0006310">
    <property type="term" value="P:DNA recombination"/>
    <property type="evidence" value="ECO:0007669"/>
    <property type="project" value="UniProtKB-KW"/>
</dbReference>
<dbReference type="Proteomes" id="UP000031643">
    <property type="component" value="Chromosome"/>
</dbReference>
<keyword evidence="1" id="KW-0229">DNA integration</keyword>
<protein>
    <recommendedName>
        <fullName evidence="3">Tyr recombinase domain-containing protein</fullName>
    </recommendedName>
</protein>
<evidence type="ECO:0000256" key="1">
    <source>
        <dbReference type="ARBA" id="ARBA00022908"/>
    </source>
</evidence>
<dbReference type="AlphaFoldDB" id="A0A0A8K4I5"/>
<evidence type="ECO:0000259" key="3">
    <source>
        <dbReference type="PROSITE" id="PS51898"/>
    </source>
</evidence>
<dbReference type="PROSITE" id="PS51898">
    <property type="entry name" value="TYR_RECOMBINASE"/>
    <property type="match status" value="1"/>
</dbReference>
<dbReference type="InterPro" id="IPR002104">
    <property type="entry name" value="Integrase_catalytic"/>
</dbReference>
<dbReference type="Gene3D" id="1.10.443.10">
    <property type="entry name" value="Intergrase catalytic core"/>
    <property type="match status" value="1"/>
</dbReference>
<feature type="domain" description="Tyr recombinase" evidence="3">
    <location>
        <begin position="169"/>
        <end position="350"/>
    </location>
</feature>
<dbReference type="EMBL" id="AP014648">
    <property type="protein sequence ID" value="BAQ17442.1"/>
    <property type="molecule type" value="Genomic_DNA"/>
</dbReference>
<evidence type="ECO:0000313" key="5">
    <source>
        <dbReference type="Proteomes" id="UP000031643"/>
    </source>
</evidence>
<dbReference type="CDD" id="cd00796">
    <property type="entry name" value="INT_Rci_Hp1_C"/>
    <property type="match status" value="1"/>
</dbReference>
<dbReference type="KEGG" id="mcg:GL4_1993"/>
<dbReference type="RefSeq" id="WP_045366987.1">
    <property type="nucleotide sequence ID" value="NZ_AP014648.1"/>
</dbReference>
<dbReference type="InterPro" id="IPR013762">
    <property type="entry name" value="Integrase-like_cat_sf"/>
</dbReference>
<proteinExistence type="predicted"/>
<gene>
    <name evidence="4" type="ORF">GL4_1993</name>
</gene>
<name>A0A0A8K4I5_9HYPH</name>
<dbReference type="InterPro" id="IPR011010">
    <property type="entry name" value="DNA_brk_join_enz"/>
</dbReference>
<dbReference type="PANTHER" id="PTHR30349:SF64">
    <property type="entry name" value="PROPHAGE INTEGRASE INTD-RELATED"/>
    <property type="match status" value="1"/>
</dbReference>
<accession>A0A0A8K4I5</accession>
<dbReference type="HOGENOM" id="CLU_027562_17_7_5"/>
<dbReference type="OrthoDB" id="7615137at2"/>
<dbReference type="GO" id="GO:0015074">
    <property type="term" value="P:DNA integration"/>
    <property type="evidence" value="ECO:0007669"/>
    <property type="project" value="UniProtKB-KW"/>
</dbReference>
<sequence length="367" mass="42384">MSVYRPKGSPFYHYDFQMRGRRFHGSTRCKSRREAEAVERGEREQAKDLLKLASGGAAALTIDLAAGRYWAEVGCHHADSAGTWRDIERLIGYFGREKRLADINDDEVARLVAWRRGHRVKGKPNAPLVSPATVNRSTTQVLQKIFTRARQSWGMRFDQEPNWRTHRLKEPDEISRELRSDEAERIDEAMRADYEPFFDFARASGARLRECLLRWSEIDWGTGQITKRGKGGRTITIPITPAVRSILWPLRGMHPVWVFTYVAARSRDGRVKGQRYPITYSGVKTQWRRLRAQADVQGFRFHDFRHDLATKLLRKTGNLKLVQRALNHADIKTTTRYAHVQTEEVADALDGVQKSRNLSRTKRRKAS</sequence>